<feature type="compositionally biased region" description="Acidic residues" evidence="9">
    <location>
        <begin position="540"/>
        <end position="550"/>
    </location>
</feature>
<organism evidence="12 13">
    <name type="scientific">Pristionchus pacificus</name>
    <name type="common">Parasitic nematode worm</name>
    <dbReference type="NCBI Taxonomy" id="54126"/>
    <lineage>
        <taxon>Eukaryota</taxon>
        <taxon>Metazoa</taxon>
        <taxon>Ecdysozoa</taxon>
        <taxon>Nematoda</taxon>
        <taxon>Chromadorea</taxon>
        <taxon>Rhabditida</taxon>
        <taxon>Rhabditina</taxon>
        <taxon>Diplogasteromorpha</taxon>
        <taxon>Diplogasteroidea</taxon>
        <taxon>Neodiplogasteridae</taxon>
        <taxon>Pristionchus</taxon>
    </lineage>
</organism>
<accession>A0A8R1Y8L9</accession>
<keyword evidence="6 10" id="KW-0472">Membrane</keyword>
<dbReference type="GO" id="GO:0071805">
    <property type="term" value="P:potassium ion transmembrane transport"/>
    <property type="evidence" value="ECO:0000318"/>
    <property type="project" value="GO_Central"/>
</dbReference>
<sequence>MFLVDSLRSGFGKASPFALHIFLVFGVIFYTVTGALIIRYLESPERIKASKKSNAVETTKLQFETLNLSGMSGADLAKLDPRVHECVLSSLVGIFSTVGCDDDAALDHTAISTIDDCYRQIVPPGGMKIIDDTKDEGTTTTEETIVEEEEEVEQSKWNFENALIFSFTVITTIGYGHIVPETTIGRVFVIVYGIIGVPLTLLTIADLGMFIAKGLHYLLRGISKLCGWIVKIKINSIVGFIYSNLQKYRGRERVSSRIEEKIVNGEEKSTERSKEEEAEDDEKHEPRKMDETLALCILFALYLLIGAHVLASYEPEMGFFEAFYFNFVTLTTIGLGDFVPKSTDYLFVTLCYIGVGLALTTMAVEIMADGLKRLHYFGRKVKSAANVFVWFGGEKMRLDRLIKNLGDQLNIPEDELLNFQVETFVEQAIKVEEGEIACLRRPVVMRPDRPFSYSTIRKSEDSARIHFVDSTRSSKLAGDTVGLPPLGEETERSLRLDALNRLRSRRMDEGNPGTDTGRKSRVRFSQASFDGSVSSCSMDYSEEEQTTLRV</sequence>
<dbReference type="EnsemblMetazoa" id="PPA07235.1">
    <property type="protein sequence ID" value="PPA07235.1"/>
    <property type="gene ID" value="WBGene00096789"/>
</dbReference>
<feature type="transmembrane region" description="Helical" evidence="10">
    <location>
        <begin position="345"/>
        <end position="364"/>
    </location>
</feature>
<feature type="transmembrane region" description="Helical" evidence="10">
    <location>
        <begin position="190"/>
        <end position="212"/>
    </location>
</feature>
<feature type="transmembrane region" description="Helical" evidence="10">
    <location>
        <begin position="292"/>
        <end position="311"/>
    </location>
</feature>
<keyword evidence="13" id="KW-1185">Reference proteome</keyword>
<gene>
    <name evidence="12" type="primary">WBGene00096789</name>
</gene>
<evidence type="ECO:0000256" key="6">
    <source>
        <dbReference type="ARBA" id="ARBA00023136"/>
    </source>
</evidence>
<accession>A0A2A6CBY6</accession>
<dbReference type="GO" id="GO:0015271">
    <property type="term" value="F:outward rectifier potassium channel activity"/>
    <property type="evidence" value="ECO:0000318"/>
    <property type="project" value="GO_Central"/>
</dbReference>
<evidence type="ECO:0000256" key="1">
    <source>
        <dbReference type="ARBA" id="ARBA00004141"/>
    </source>
</evidence>
<feature type="transmembrane region" description="Helical" evidence="10">
    <location>
        <begin position="162"/>
        <end position="178"/>
    </location>
</feature>
<reference evidence="12" key="2">
    <citation type="submission" date="2022-06" db="UniProtKB">
        <authorList>
            <consortium name="EnsemblMetazoa"/>
        </authorList>
    </citation>
    <scope>IDENTIFICATION</scope>
    <source>
        <strain evidence="12">PS312</strain>
    </source>
</reference>
<evidence type="ECO:0000256" key="8">
    <source>
        <dbReference type="RuleBase" id="RU003857"/>
    </source>
</evidence>
<dbReference type="Gene3D" id="1.10.287.70">
    <property type="match status" value="1"/>
</dbReference>
<keyword evidence="3 8" id="KW-0812">Transmembrane</keyword>
<dbReference type="GO" id="GO:0005886">
    <property type="term" value="C:plasma membrane"/>
    <property type="evidence" value="ECO:0000318"/>
    <property type="project" value="GO_Central"/>
</dbReference>
<reference evidence="13" key="1">
    <citation type="journal article" date="2008" name="Nat. Genet.">
        <title>The Pristionchus pacificus genome provides a unique perspective on nematode lifestyle and parasitism.</title>
        <authorList>
            <person name="Dieterich C."/>
            <person name="Clifton S.W."/>
            <person name="Schuster L.N."/>
            <person name="Chinwalla A."/>
            <person name="Delehaunty K."/>
            <person name="Dinkelacker I."/>
            <person name="Fulton L."/>
            <person name="Fulton R."/>
            <person name="Godfrey J."/>
            <person name="Minx P."/>
            <person name="Mitreva M."/>
            <person name="Roeseler W."/>
            <person name="Tian H."/>
            <person name="Witte H."/>
            <person name="Yang S.P."/>
            <person name="Wilson R.K."/>
            <person name="Sommer R.J."/>
        </authorList>
    </citation>
    <scope>NUCLEOTIDE SEQUENCE [LARGE SCALE GENOMIC DNA]</scope>
    <source>
        <strain evidence="13">PS312</strain>
    </source>
</reference>
<evidence type="ECO:0000256" key="3">
    <source>
        <dbReference type="ARBA" id="ARBA00022692"/>
    </source>
</evidence>
<feature type="transmembrane region" description="Helical" evidence="10">
    <location>
        <begin position="20"/>
        <end position="41"/>
    </location>
</feature>
<name>A0A2A6CBY6_PRIPA</name>
<keyword evidence="4 10" id="KW-1133">Transmembrane helix</keyword>
<dbReference type="AlphaFoldDB" id="A0A2A6CBY6"/>
<dbReference type="OrthoDB" id="297496at2759"/>
<evidence type="ECO:0000313" key="13">
    <source>
        <dbReference type="Proteomes" id="UP000005239"/>
    </source>
</evidence>
<feature type="domain" description="Potassium channel" evidence="11">
    <location>
        <begin position="300"/>
        <end position="369"/>
    </location>
</feature>
<keyword evidence="7 8" id="KW-0407">Ion channel</keyword>
<keyword evidence="2 8" id="KW-0813">Transport</keyword>
<dbReference type="SUPFAM" id="SSF81324">
    <property type="entry name" value="Voltage-gated potassium channels"/>
    <property type="match status" value="2"/>
</dbReference>
<dbReference type="Proteomes" id="UP000005239">
    <property type="component" value="Unassembled WGS sequence"/>
</dbReference>
<dbReference type="InterPro" id="IPR003280">
    <property type="entry name" value="2pore_dom_K_chnl"/>
</dbReference>
<evidence type="ECO:0000259" key="11">
    <source>
        <dbReference type="Pfam" id="PF07885"/>
    </source>
</evidence>
<comment type="subcellular location">
    <subcellularLocation>
        <location evidence="1">Membrane</location>
        <topology evidence="1">Multi-pass membrane protein</topology>
    </subcellularLocation>
</comment>
<evidence type="ECO:0000256" key="2">
    <source>
        <dbReference type="ARBA" id="ARBA00022448"/>
    </source>
</evidence>
<comment type="similarity">
    <text evidence="8">Belongs to the two pore domain potassium channel (TC 1.A.1.8) family.</text>
</comment>
<dbReference type="Pfam" id="PF07885">
    <property type="entry name" value="Ion_trans_2"/>
    <property type="match status" value="2"/>
</dbReference>
<dbReference type="PRINTS" id="PR01333">
    <property type="entry name" value="2POREKCHANEL"/>
</dbReference>
<evidence type="ECO:0000313" key="12">
    <source>
        <dbReference type="EnsemblMetazoa" id="PPA07235.1"/>
    </source>
</evidence>
<evidence type="ECO:0000256" key="4">
    <source>
        <dbReference type="ARBA" id="ARBA00022989"/>
    </source>
</evidence>
<feature type="domain" description="Potassium channel" evidence="11">
    <location>
        <begin position="154"/>
        <end position="212"/>
    </location>
</feature>
<feature type="region of interest" description="Disordered" evidence="9">
    <location>
        <begin position="531"/>
        <end position="550"/>
    </location>
</feature>
<keyword evidence="5 8" id="KW-0406">Ion transport</keyword>
<evidence type="ECO:0000256" key="5">
    <source>
        <dbReference type="ARBA" id="ARBA00023065"/>
    </source>
</evidence>
<dbReference type="PANTHER" id="PTHR11003:SF273">
    <property type="entry name" value="TWIK FAMILY OF POTASSIUM CHANNELS PROTEIN 9"/>
    <property type="match status" value="1"/>
</dbReference>
<evidence type="ECO:0000256" key="10">
    <source>
        <dbReference type="SAM" id="Phobius"/>
    </source>
</evidence>
<evidence type="ECO:0000256" key="9">
    <source>
        <dbReference type="SAM" id="MobiDB-lite"/>
    </source>
</evidence>
<proteinExistence type="inferred from homology"/>
<dbReference type="PANTHER" id="PTHR11003">
    <property type="entry name" value="POTASSIUM CHANNEL, SUBFAMILY K"/>
    <property type="match status" value="1"/>
</dbReference>
<protein>
    <submittedName>
        <fullName evidence="12">Twk-9</fullName>
    </submittedName>
</protein>
<dbReference type="GO" id="GO:0022841">
    <property type="term" value="F:potassium ion leak channel activity"/>
    <property type="evidence" value="ECO:0000318"/>
    <property type="project" value="GO_Central"/>
</dbReference>
<feature type="compositionally biased region" description="Basic and acidic residues" evidence="9">
    <location>
        <begin position="500"/>
        <end position="509"/>
    </location>
</feature>
<dbReference type="InterPro" id="IPR013099">
    <property type="entry name" value="K_chnl_dom"/>
</dbReference>
<feature type="region of interest" description="Disordered" evidence="9">
    <location>
        <begin position="265"/>
        <end position="286"/>
    </location>
</feature>
<feature type="region of interest" description="Disordered" evidence="9">
    <location>
        <begin position="500"/>
        <end position="521"/>
    </location>
</feature>
<evidence type="ECO:0000256" key="7">
    <source>
        <dbReference type="ARBA" id="ARBA00023303"/>
    </source>
</evidence>